<dbReference type="GO" id="GO:0031932">
    <property type="term" value="C:TORC2 complex"/>
    <property type="evidence" value="ECO:0007669"/>
    <property type="project" value="TreeGrafter"/>
</dbReference>
<dbReference type="InterPro" id="IPR016024">
    <property type="entry name" value="ARM-type_fold"/>
</dbReference>
<dbReference type="VEuPathDB" id="TrichDB:TRFO_30103"/>
<dbReference type="PANTHER" id="PTHR11139">
    <property type="entry name" value="ATAXIA TELANGIECTASIA MUTATED ATM -RELATED"/>
    <property type="match status" value="1"/>
</dbReference>
<keyword evidence="3" id="KW-0808">Transferase</keyword>
<evidence type="ECO:0000256" key="6">
    <source>
        <dbReference type="ARBA" id="ARBA00022777"/>
    </source>
</evidence>
<organism evidence="12 13">
    <name type="scientific">Tritrichomonas foetus</name>
    <dbReference type="NCBI Taxonomy" id="1144522"/>
    <lineage>
        <taxon>Eukaryota</taxon>
        <taxon>Metamonada</taxon>
        <taxon>Parabasalia</taxon>
        <taxon>Tritrichomonadida</taxon>
        <taxon>Tritrichomonadidae</taxon>
        <taxon>Tritrichomonas</taxon>
    </lineage>
</organism>
<dbReference type="InterPro" id="IPR003151">
    <property type="entry name" value="PIK-rel_kinase_FAT"/>
</dbReference>
<comment type="similarity">
    <text evidence="1">Belongs to the PI3/PI4-kinase family.</text>
</comment>
<dbReference type="InterPro" id="IPR050517">
    <property type="entry name" value="DDR_Repair_Kinase"/>
</dbReference>
<dbReference type="PROSITE" id="PS00916">
    <property type="entry name" value="PI3_4_KINASE_2"/>
    <property type="match status" value="1"/>
</dbReference>
<dbReference type="InterPro" id="IPR003152">
    <property type="entry name" value="FATC_dom"/>
</dbReference>
<dbReference type="GeneID" id="94841864"/>
<feature type="domain" description="FATC" evidence="11">
    <location>
        <begin position="2328"/>
        <end position="2360"/>
    </location>
</feature>
<evidence type="ECO:0000256" key="9">
    <source>
        <dbReference type="SAM" id="MobiDB-lite"/>
    </source>
</evidence>
<keyword evidence="13" id="KW-1185">Reference proteome</keyword>
<dbReference type="InterPro" id="IPR011009">
    <property type="entry name" value="Kinase-like_dom_sf"/>
</dbReference>
<dbReference type="PROSITE" id="PS50290">
    <property type="entry name" value="PI3_4_KINASE_3"/>
    <property type="match status" value="1"/>
</dbReference>
<dbReference type="EMBL" id="MLAK01000856">
    <property type="protein sequence ID" value="OHT02706.1"/>
    <property type="molecule type" value="Genomic_DNA"/>
</dbReference>
<dbReference type="GO" id="GO:0044877">
    <property type="term" value="F:protein-containing complex binding"/>
    <property type="evidence" value="ECO:0007669"/>
    <property type="project" value="InterPro"/>
</dbReference>
<dbReference type="GO" id="GO:0031929">
    <property type="term" value="P:TOR signaling"/>
    <property type="evidence" value="ECO:0007669"/>
    <property type="project" value="TreeGrafter"/>
</dbReference>
<dbReference type="GO" id="GO:0031931">
    <property type="term" value="C:TORC1 complex"/>
    <property type="evidence" value="ECO:0007669"/>
    <property type="project" value="TreeGrafter"/>
</dbReference>
<dbReference type="PROSITE" id="PS51190">
    <property type="entry name" value="FATC"/>
    <property type="match status" value="1"/>
</dbReference>
<evidence type="ECO:0000256" key="2">
    <source>
        <dbReference type="ARBA" id="ARBA00012513"/>
    </source>
</evidence>
<dbReference type="GO" id="GO:0004674">
    <property type="term" value="F:protein serine/threonine kinase activity"/>
    <property type="evidence" value="ECO:0007669"/>
    <property type="project" value="UniProtKB-EC"/>
</dbReference>
<evidence type="ECO:0000313" key="12">
    <source>
        <dbReference type="EMBL" id="OHT02706.1"/>
    </source>
</evidence>
<keyword evidence="7" id="KW-0067">ATP-binding</keyword>
<evidence type="ECO:0000259" key="10">
    <source>
        <dbReference type="PROSITE" id="PS50290"/>
    </source>
</evidence>
<feature type="domain" description="PI3K/PI4K catalytic" evidence="10">
    <location>
        <begin position="1979"/>
        <end position="2344"/>
    </location>
</feature>
<evidence type="ECO:0000256" key="1">
    <source>
        <dbReference type="ARBA" id="ARBA00011031"/>
    </source>
</evidence>
<dbReference type="Proteomes" id="UP000179807">
    <property type="component" value="Unassembled WGS sequence"/>
</dbReference>
<sequence length="2360" mass="276898">MKRILKRNNSNFINPIKKIGCRIKCIIKKFKLQGFMIFSLFSLVDENNVSLESFSHWCHDIDYIFSQLNDKIAEFTDYDIKLFLDRFKDMSLNPKNSEKTRLVSMALIIKWNVISKDYFHEILTFIYSKISETNLIIVKICCHFLKSLNSVSKNYQLFRIPLNFVTVTLQNFKNNNESITNCLIILNIAKKVVPIDVSKVLLPNVHLLFEIMTKNDKSEDSFYSLKLMKFMNYYQNYNVQYYFNKSIEILQKEYSRNLLYYLYNLFTVLPAPFHSKNQQILDILMKYPKYISYKIIYLMLKTYKCNFSFPEFIPKLFYQKFHKILILILTSFSKFISPEPIMTYINGFDTENHICIFNSNQNTVKRKKVCIFEVYKALLNNFPNFQTNFLYPKTICIHYMITYKAYPTKFDYNFLKYYFSRLSLIDKNIPILLLFRDTIPDLKSFILSQIQMKGNNYVKELIIDYYSNEFKDILLPISFFDHNKMLRMKALQKLNQNDYFSVPAFLPLLNDRSFKIRRATIKVLSKYIPLNPLDLEPITYGYTKEILTLMSSTSNLQKLSKYATLIAKICKYLKSAASKCSSLIIDMFLTMANRDGNYYLTRFSFNNSNLNLEYNDKNVFSDNVNNNYNYQSNESVYLYNANNFDDNLNNSHTKNVSKNMKESYKLKVLLNSHEKYLYKIDIYLTKAIADLGNLVKERLVDVLNMFYLIFMNRKNNDKLLITCVKSLIELSTKIHNGMNIRLLCPQMLNPLSMIIMNTQHETLIVSILKLIGGSFDYIDVFQTQIASNFINSSSSNADNSYTNFVCKNLMNFIDEPSEALFKTITKVFESDFENAKKYVSNFLPMFLKGMMANKEIFEYTEVLIAACKIDIVLMFDEIVRIIIKNIEYPTCVRFCTCLCHYLKGNFNPSIITIYQSILNRLDEINFEYFKCAIKFCCFAILDSGQDFELLLYTIENLRLTKEQFINKFVKYLSIILTESYDHNFEFLKTRINLLVHSLNRKIIKMNSYQLTYKIKKLSNLKANKNDYFFKDLSFPSEKNSPKFINELTYKMITKSPSGSIRACSDIFTLFPDFIQNLFPFAFYSCWEKASNDDRNHFSQIVDRILAEHDNPNRIFYELIQYVDQCGIPMKINELRVASLSNSPQFSMYLLQKHYIMKDKNDHEITKQLMNVSSKMGHSSITKAYLENISHHLTNDEKAKWHINLGQWDKALEIYTNSNGSIEHIVPCLRNIGRAKEILNYEKEFLSLPKEQQNLLSDCFCWAYSVAKEVEKTEKIIESFEEDWTPMRYVSAVFFSLQQRKLERAEQLIEKGFKLMARNKNVFGCGDQNLLDNYFSTLQLFIESREVLNFLRLKRTDLSQMSQSWNNRIKGFKRDQIAWEKLINLRRIAIPIAPNMHFYTKIISALRKDGQFRLLDRVFGKYYDGRVDNLTLVQRCKILWEMDQKIEAIEALTILVELFGSDLTPIRFRRLIFSEKNYVFLQVLNSYLCDNLMPQGVVDMCLDYYQVKNLSSYLHSLRSQPIEVKRLWVSKLMDLFPDAYYLMQINYAKIQTHHQKSRIYSLYSSYLYRLYPDNIESMINVAKGFLTAAKFEPNNHQHWRNWGYANLRLYSLTRNNPFYITLVSEAYKAKQTKDVDKQAYLPPDAMPVYNSDEDDEISSSLQSEDSIDDDFTKNGDEKICDADVVGTEYGVTFNDMTFVNNDEGQKPVDMTNADIYAINTITGFLKANDLYHEGSLEYLCQVFSVLFMLNNSSTIPPHLYDDLLMLDTKDLISVLPQITAQIAHIDPYISNLVANLLSNFGNDYFQRLFFALNLYVHSSNKIKAKTAKEIIRPFINLNPVVAHEAQMFVDGMCRSAVTLFEHWVHTLENASNLRNNNKNGDANHLLRKLVLKEIEPCCELDRLFLSLFGEYIHQVKKLLIEGKEGEMWSLLSHLYRSMKNMVNKLSVILLTKVSEILASKRHFHLFVPGRYNPDEFIYSIDSVMEVIGTQQHPRCLYLNTTRGEHLKYLLKGNEDLRNDERLMQFFALSNSIFKQSRETRQTNSLIVCYDVIPITTLCGLISWVTGADTFHKMVVDARKQADENKEKEQKELKNNTHNTESKDENKVEQHNEEQNNEKYTVIKNKEIMEKMVKLENLENEIISKYVIDEFTMMTKLQKYELFEIVSETCKANELFRTMWVLSPCASAWMERVIRFTYTTAINSMVGYIIGLGDRHPSNIMIQRDTGSVVHIDFEESFESTLHRKEFPEKVPFRLTRMIENAFEGAMNEGKFQKMCIMIMTVLRENQSILLAQLAIFIHEPLYEAEVVAKRMQNAIDRVDAKLQGIESGDKTSIKEQVLHLIKEAKDPINYVQHYPGWCPFW</sequence>
<dbReference type="Gene3D" id="3.30.1010.10">
    <property type="entry name" value="Phosphatidylinositol 3-kinase Catalytic Subunit, Chain A, domain 4"/>
    <property type="match status" value="1"/>
</dbReference>
<comment type="catalytic activity">
    <reaction evidence="8">
        <text>L-seryl-[protein] + ATP = O-phospho-L-seryl-[protein] + ADP + H(+)</text>
        <dbReference type="Rhea" id="RHEA:17989"/>
        <dbReference type="Rhea" id="RHEA-COMP:9863"/>
        <dbReference type="Rhea" id="RHEA-COMP:11604"/>
        <dbReference type="ChEBI" id="CHEBI:15378"/>
        <dbReference type="ChEBI" id="CHEBI:29999"/>
        <dbReference type="ChEBI" id="CHEBI:30616"/>
        <dbReference type="ChEBI" id="CHEBI:83421"/>
        <dbReference type="ChEBI" id="CHEBI:456216"/>
        <dbReference type="EC" id="2.7.11.1"/>
    </reaction>
</comment>
<dbReference type="InterPro" id="IPR009076">
    <property type="entry name" value="FRB_dom"/>
</dbReference>
<dbReference type="GO" id="GO:0005737">
    <property type="term" value="C:cytoplasm"/>
    <property type="evidence" value="ECO:0007669"/>
    <property type="project" value="TreeGrafter"/>
</dbReference>
<dbReference type="RefSeq" id="XP_068355842.1">
    <property type="nucleotide sequence ID" value="XM_068507160.1"/>
</dbReference>
<dbReference type="PANTHER" id="PTHR11139:SF9">
    <property type="entry name" value="SERINE_THREONINE-PROTEIN KINASE MTOR"/>
    <property type="match status" value="1"/>
</dbReference>
<dbReference type="Pfam" id="PF02259">
    <property type="entry name" value="FAT"/>
    <property type="match status" value="1"/>
</dbReference>
<dbReference type="SUPFAM" id="SSF56112">
    <property type="entry name" value="Protein kinase-like (PK-like)"/>
    <property type="match status" value="1"/>
</dbReference>
<keyword evidence="5" id="KW-0547">Nucleotide-binding</keyword>
<proteinExistence type="inferred from homology"/>
<dbReference type="OrthoDB" id="381190at2759"/>
<dbReference type="Pfam" id="PF02260">
    <property type="entry name" value="FATC"/>
    <property type="match status" value="1"/>
</dbReference>
<accession>A0A1J4JVF2</accession>
<evidence type="ECO:0000313" key="13">
    <source>
        <dbReference type="Proteomes" id="UP000179807"/>
    </source>
</evidence>
<dbReference type="InterPro" id="IPR018936">
    <property type="entry name" value="PI3/4_kinase_CS"/>
</dbReference>
<reference evidence="12" key="1">
    <citation type="submission" date="2016-10" db="EMBL/GenBank/DDBJ databases">
        <authorList>
            <person name="Benchimol M."/>
            <person name="Almeida L.G."/>
            <person name="Vasconcelos A.T."/>
            <person name="Perreira-Neves A."/>
            <person name="Rosa I.A."/>
            <person name="Tasca T."/>
            <person name="Bogo M.R."/>
            <person name="de Souza W."/>
        </authorList>
    </citation>
    <scope>NUCLEOTIDE SEQUENCE [LARGE SCALE GENOMIC DNA]</scope>
    <source>
        <strain evidence="12">K</strain>
    </source>
</reference>
<dbReference type="InterPro" id="IPR036940">
    <property type="entry name" value="PI3/4_kinase_cat_sf"/>
</dbReference>
<dbReference type="Pfam" id="PF08771">
    <property type="entry name" value="FRB_dom"/>
    <property type="match status" value="1"/>
</dbReference>
<feature type="region of interest" description="Disordered" evidence="9">
    <location>
        <begin position="2080"/>
        <end position="2115"/>
    </location>
</feature>
<keyword evidence="4" id="KW-0677">Repeat</keyword>
<protein>
    <recommendedName>
        <fullName evidence="2">non-specific serine/threonine protein kinase</fullName>
        <ecNumber evidence="2">2.7.11.1</ecNumber>
    </recommendedName>
</protein>
<comment type="caution">
    <text evidence="12">The sequence shown here is derived from an EMBL/GenBank/DDBJ whole genome shotgun (WGS) entry which is preliminary data.</text>
</comment>
<keyword evidence="6" id="KW-0418">Kinase</keyword>
<evidence type="ECO:0000256" key="7">
    <source>
        <dbReference type="ARBA" id="ARBA00022840"/>
    </source>
</evidence>
<dbReference type="SMART" id="SM01343">
    <property type="entry name" value="FATC"/>
    <property type="match status" value="1"/>
</dbReference>
<dbReference type="SMART" id="SM00146">
    <property type="entry name" value="PI3Kc"/>
    <property type="match status" value="1"/>
</dbReference>
<dbReference type="GO" id="GO:0005524">
    <property type="term" value="F:ATP binding"/>
    <property type="evidence" value="ECO:0007669"/>
    <property type="project" value="UniProtKB-KW"/>
</dbReference>
<dbReference type="EC" id="2.7.11.1" evidence="2"/>
<dbReference type="SUPFAM" id="SSF48371">
    <property type="entry name" value="ARM repeat"/>
    <property type="match status" value="1"/>
</dbReference>
<dbReference type="GO" id="GO:0005634">
    <property type="term" value="C:nucleus"/>
    <property type="evidence" value="ECO:0007669"/>
    <property type="project" value="TreeGrafter"/>
</dbReference>
<dbReference type="SMART" id="SM01345">
    <property type="entry name" value="Rapamycin_bind"/>
    <property type="match status" value="1"/>
</dbReference>
<dbReference type="GO" id="GO:0016242">
    <property type="term" value="P:negative regulation of macroautophagy"/>
    <property type="evidence" value="ECO:0007669"/>
    <property type="project" value="TreeGrafter"/>
</dbReference>
<name>A0A1J4JVF2_9EUKA</name>
<dbReference type="Gene3D" id="1.10.1070.11">
    <property type="entry name" value="Phosphatidylinositol 3-/4-kinase, catalytic domain"/>
    <property type="match status" value="1"/>
</dbReference>
<evidence type="ECO:0000256" key="4">
    <source>
        <dbReference type="ARBA" id="ARBA00022737"/>
    </source>
</evidence>
<dbReference type="InterPro" id="IPR000403">
    <property type="entry name" value="PI3/4_kinase_cat_dom"/>
</dbReference>
<evidence type="ECO:0000259" key="11">
    <source>
        <dbReference type="PROSITE" id="PS51190"/>
    </source>
</evidence>
<evidence type="ECO:0000256" key="5">
    <source>
        <dbReference type="ARBA" id="ARBA00022741"/>
    </source>
</evidence>
<evidence type="ECO:0000256" key="3">
    <source>
        <dbReference type="ARBA" id="ARBA00022679"/>
    </source>
</evidence>
<evidence type="ECO:0000256" key="8">
    <source>
        <dbReference type="ARBA" id="ARBA00048679"/>
    </source>
</evidence>
<gene>
    <name evidence="12" type="ORF">TRFO_30103</name>
</gene>
<dbReference type="Pfam" id="PF00454">
    <property type="entry name" value="PI3_PI4_kinase"/>
    <property type="match status" value="1"/>
</dbReference>